<keyword evidence="2" id="KW-0723">Serine/threonine-protein kinase</keyword>
<evidence type="ECO:0000256" key="8">
    <source>
        <dbReference type="ARBA" id="ARBA00048679"/>
    </source>
</evidence>
<dbReference type="PANTHER" id="PTHR43289:SF6">
    <property type="entry name" value="SERINE_THREONINE-PROTEIN KINASE NEKL-3"/>
    <property type="match status" value="1"/>
</dbReference>
<comment type="catalytic activity">
    <reaction evidence="8">
        <text>L-seryl-[protein] + ATP = O-phospho-L-seryl-[protein] + ADP + H(+)</text>
        <dbReference type="Rhea" id="RHEA:17989"/>
        <dbReference type="Rhea" id="RHEA-COMP:9863"/>
        <dbReference type="Rhea" id="RHEA-COMP:11604"/>
        <dbReference type="ChEBI" id="CHEBI:15378"/>
        <dbReference type="ChEBI" id="CHEBI:29999"/>
        <dbReference type="ChEBI" id="CHEBI:30616"/>
        <dbReference type="ChEBI" id="CHEBI:83421"/>
        <dbReference type="ChEBI" id="CHEBI:456216"/>
        <dbReference type="EC" id="2.7.11.1"/>
    </reaction>
</comment>
<evidence type="ECO:0000256" key="6">
    <source>
        <dbReference type="ARBA" id="ARBA00022840"/>
    </source>
</evidence>
<evidence type="ECO:0000313" key="12">
    <source>
        <dbReference type="Proteomes" id="UP000619260"/>
    </source>
</evidence>
<evidence type="ECO:0000259" key="10">
    <source>
        <dbReference type="PROSITE" id="PS50011"/>
    </source>
</evidence>
<evidence type="ECO:0000256" key="5">
    <source>
        <dbReference type="ARBA" id="ARBA00022777"/>
    </source>
</evidence>
<dbReference type="PROSITE" id="PS00108">
    <property type="entry name" value="PROTEIN_KINASE_ST"/>
    <property type="match status" value="1"/>
</dbReference>
<dbReference type="FunFam" id="3.30.200.20:FF:000035">
    <property type="entry name" value="Serine/threonine protein kinase Stk1"/>
    <property type="match status" value="1"/>
</dbReference>
<dbReference type="PANTHER" id="PTHR43289">
    <property type="entry name" value="MITOGEN-ACTIVATED PROTEIN KINASE KINASE KINASE 20-RELATED"/>
    <property type="match status" value="1"/>
</dbReference>
<dbReference type="InterPro" id="IPR011009">
    <property type="entry name" value="Kinase-like_dom_sf"/>
</dbReference>
<accession>A0A8J3YSI8</accession>
<evidence type="ECO:0000256" key="3">
    <source>
        <dbReference type="ARBA" id="ARBA00022679"/>
    </source>
</evidence>
<dbReference type="AlphaFoldDB" id="A0A8J3YSI8"/>
<comment type="catalytic activity">
    <reaction evidence="7">
        <text>L-threonyl-[protein] + ATP = O-phospho-L-threonyl-[protein] + ADP + H(+)</text>
        <dbReference type="Rhea" id="RHEA:46608"/>
        <dbReference type="Rhea" id="RHEA-COMP:11060"/>
        <dbReference type="Rhea" id="RHEA-COMP:11605"/>
        <dbReference type="ChEBI" id="CHEBI:15378"/>
        <dbReference type="ChEBI" id="CHEBI:30013"/>
        <dbReference type="ChEBI" id="CHEBI:30616"/>
        <dbReference type="ChEBI" id="CHEBI:61977"/>
        <dbReference type="ChEBI" id="CHEBI:456216"/>
        <dbReference type="EC" id="2.7.11.1"/>
    </reaction>
</comment>
<dbReference type="CDD" id="cd14014">
    <property type="entry name" value="STKc_PknB_like"/>
    <property type="match status" value="1"/>
</dbReference>
<evidence type="ECO:0000256" key="7">
    <source>
        <dbReference type="ARBA" id="ARBA00047899"/>
    </source>
</evidence>
<dbReference type="InterPro" id="IPR017441">
    <property type="entry name" value="Protein_kinase_ATP_BS"/>
</dbReference>
<feature type="binding site" evidence="9">
    <location>
        <position position="40"/>
    </location>
    <ligand>
        <name>ATP</name>
        <dbReference type="ChEBI" id="CHEBI:30616"/>
    </ligand>
</feature>
<dbReference type="GO" id="GO:0004674">
    <property type="term" value="F:protein serine/threonine kinase activity"/>
    <property type="evidence" value="ECO:0007669"/>
    <property type="project" value="UniProtKB-KW"/>
</dbReference>
<keyword evidence="5" id="KW-0418">Kinase</keyword>
<evidence type="ECO:0000256" key="2">
    <source>
        <dbReference type="ARBA" id="ARBA00022527"/>
    </source>
</evidence>
<sequence length="299" mass="31819">MTATRTLGGRYRLDEVIGTGGMASVWRAYDTVLEREVAVKLLTAEHSADPVAYRRAHNEARYNARLAHPNVAAVYDFGTSRRAGQGAAYLVMELVEGPLLSDYLQRGPLDWGFAARVCAEVAAGLAAAHTRGIVHRDIKPANVVLTRAGAKLLDFGIATTAGEPDHTPEGEILGTVAYMAPERLDGMPTAPSLDIYALGVVLYRCLTGLLPWPADSNDDLIDSHLHRPPAPLPDIDGVAPEVVDICLASLRKDPAQRPTSVAFALLLAAAADAQVYIPPVVAPPAARAAVEDLPQVRTA</sequence>
<evidence type="ECO:0000256" key="9">
    <source>
        <dbReference type="PROSITE-ProRule" id="PRU10141"/>
    </source>
</evidence>
<organism evidence="11 12">
    <name type="scientific">Virgisporangium aliadipatigenens</name>
    <dbReference type="NCBI Taxonomy" id="741659"/>
    <lineage>
        <taxon>Bacteria</taxon>
        <taxon>Bacillati</taxon>
        <taxon>Actinomycetota</taxon>
        <taxon>Actinomycetes</taxon>
        <taxon>Micromonosporales</taxon>
        <taxon>Micromonosporaceae</taxon>
        <taxon>Virgisporangium</taxon>
    </lineage>
</organism>
<protein>
    <recommendedName>
        <fullName evidence="1">non-specific serine/threonine protein kinase</fullName>
        <ecNumber evidence="1">2.7.11.1</ecNumber>
    </recommendedName>
</protein>
<dbReference type="SUPFAM" id="SSF56112">
    <property type="entry name" value="Protein kinase-like (PK-like)"/>
    <property type="match status" value="1"/>
</dbReference>
<keyword evidence="12" id="KW-1185">Reference proteome</keyword>
<gene>
    <name evidence="11" type="ORF">Val02_58390</name>
</gene>
<dbReference type="InterPro" id="IPR000719">
    <property type="entry name" value="Prot_kinase_dom"/>
</dbReference>
<dbReference type="Pfam" id="PF00069">
    <property type="entry name" value="Pkinase"/>
    <property type="match status" value="1"/>
</dbReference>
<dbReference type="RefSeq" id="WP_203902413.1">
    <property type="nucleotide sequence ID" value="NZ_BOPF01000023.1"/>
</dbReference>
<keyword evidence="4 9" id="KW-0547">Nucleotide-binding</keyword>
<name>A0A8J3YSI8_9ACTN</name>
<comment type="caution">
    <text evidence="11">The sequence shown here is derived from an EMBL/GenBank/DDBJ whole genome shotgun (WGS) entry which is preliminary data.</text>
</comment>
<dbReference type="EC" id="2.7.11.1" evidence="1"/>
<keyword evidence="3" id="KW-0808">Transferase</keyword>
<reference evidence="11" key="1">
    <citation type="submission" date="2021-01" db="EMBL/GenBank/DDBJ databases">
        <title>Whole genome shotgun sequence of Virgisporangium aliadipatigenens NBRC 105644.</title>
        <authorList>
            <person name="Komaki H."/>
            <person name="Tamura T."/>
        </authorList>
    </citation>
    <scope>NUCLEOTIDE SEQUENCE</scope>
    <source>
        <strain evidence="11">NBRC 105644</strain>
    </source>
</reference>
<dbReference type="Gene3D" id="3.30.200.20">
    <property type="entry name" value="Phosphorylase Kinase, domain 1"/>
    <property type="match status" value="1"/>
</dbReference>
<proteinExistence type="predicted"/>
<dbReference type="Proteomes" id="UP000619260">
    <property type="component" value="Unassembled WGS sequence"/>
</dbReference>
<dbReference type="InterPro" id="IPR008271">
    <property type="entry name" value="Ser/Thr_kinase_AS"/>
</dbReference>
<dbReference type="PROSITE" id="PS00107">
    <property type="entry name" value="PROTEIN_KINASE_ATP"/>
    <property type="match status" value="1"/>
</dbReference>
<feature type="domain" description="Protein kinase" evidence="10">
    <location>
        <begin position="11"/>
        <end position="277"/>
    </location>
</feature>
<dbReference type="EMBL" id="BOPF01000023">
    <property type="protein sequence ID" value="GIJ48953.1"/>
    <property type="molecule type" value="Genomic_DNA"/>
</dbReference>
<evidence type="ECO:0000313" key="11">
    <source>
        <dbReference type="EMBL" id="GIJ48953.1"/>
    </source>
</evidence>
<keyword evidence="6 9" id="KW-0067">ATP-binding</keyword>
<dbReference type="GO" id="GO:0005524">
    <property type="term" value="F:ATP binding"/>
    <property type="evidence" value="ECO:0007669"/>
    <property type="project" value="UniProtKB-UniRule"/>
</dbReference>
<dbReference type="PROSITE" id="PS50011">
    <property type="entry name" value="PROTEIN_KINASE_DOM"/>
    <property type="match status" value="1"/>
</dbReference>
<dbReference type="SMART" id="SM00220">
    <property type="entry name" value="S_TKc"/>
    <property type="match status" value="1"/>
</dbReference>
<dbReference type="Gene3D" id="1.10.510.10">
    <property type="entry name" value="Transferase(Phosphotransferase) domain 1"/>
    <property type="match status" value="1"/>
</dbReference>
<evidence type="ECO:0000256" key="1">
    <source>
        <dbReference type="ARBA" id="ARBA00012513"/>
    </source>
</evidence>
<evidence type="ECO:0000256" key="4">
    <source>
        <dbReference type="ARBA" id="ARBA00022741"/>
    </source>
</evidence>